<feature type="transmembrane region" description="Helical" evidence="1">
    <location>
        <begin position="135"/>
        <end position="155"/>
    </location>
</feature>
<dbReference type="Proteomes" id="UP000198908">
    <property type="component" value="Unassembled WGS sequence"/>
</dbReference>
<dbReference type="AlphaFoldDB" id="A0A1G6HDV3"/>
<evidence type="ECO:0000313" key="3">
    <source>
        <dbReference type="Proteomes" id="UP000198908"/>
    </source>
</evidence>
<dbReference type="PANTHER" id="PTHR37314:SF4">
    <property type="entry name" value="UPF0700 TRANSMEMBRANE PROTEIN YOAK"/>
    <property type="match status" value="1"/>
</dbReference>
<reference evidence="3" key="1">
    <citation type="submission" date="2016-09" db="EMBL/GenBank/DDBJ databases">
        <authorList>
            <person name="Varghese N."/>
            <person name="Submissions S."/>
        </authorList>
    </citation>
    <scope>NUCLEOTIDE SEQUENCE [LARGE SCALE GENOMIC DNA]</scope>
    <source>
        <strain evidence="3">TNe-862</strain>
    </source>
</reference>
<keyword evidence="3" id="KW-1185">Reference proteome</keyword>
<feature type="transmembrane region" description="Helical" evidence="1">
    <location>
        <begin position="33"/>
        <end position="52"/>
    </location>
</feature>
<keyword evidence="1" id="KW-0472">Membrane</keyword>
<proteinExistence type="predicted"/>
<feature type="transmembrane region" description="Helical" evidence="1">
    <location>
        <begin position="204"/>
        <end position="224"/>
    </location>
</feature>
<feature type="transmembrane region" description="Helical" evidence="1">
    <location>
        <begin position="72"/>
        <end position="96"/>
    </location>
</feature>
<keyword evidence="1" id="KW-0812">Transmembrane</keyword>
<evidence type="ECO:0000313" key="2">
    <source>
        <dbReference type="EMBL" id="SDB92324.1"/>
    </source>
</evidence>
<gene>
    <name evidence="2" type="ORF">SAMN05421548_102208</name>
</gene>
<feature type="transmembrane region" description="Helical" evidence="1">
    <location>
        <begin position="230"/>
        <end position="248"/>
    </location>
</feature>
<dbReference type="EMBL" id="FMYQ01000002">
    <property type="protein sequence ID" value="SDB92324.1"/>
    <property type="molecule type" value="Genomic_DNA"/>
</dbReference>
<dbReference type="Pfam" id="PF06912">
    <property type="entry name" value="DUF1275"/>
    <property type="match status" value="1"/>
</dbReference>
<accession>A0A1G6HDV3</accession>
<protein>
    <submittedName>
        <fullName evidence="2">Uncharacterized membrane protein YoaK, UPF0700 family</fullName>
    </submittedName>
</protein>
<sequence>MPAARKAAVPIQYLRSLTSVERTDHTNLRLGRALAAVAGATNAGGFLAVGQYTSHMSGIVSSLADNVALGEFGLVLSALSAILAFAAGAATSAILINWGRRRDAHSVYALPLLLEAALLLCFAALGANLEVHRVLFVPVTVALLCYVMGVQNAMITKISHAEIRTTHVTGIVTDLGIELGKALYWNWGVPTAASHHVAADMQRVRVLASLLGMFLFGGMLGAVAFRHFGFASGIPLSMLLVILAGVPVTDDLRRLQVGELR</sequence>
<evidence type="ECO:0000256" key="1">
    <source>
        <dbReference type="SAM" id="Phobius"/>
    </source>
</evidence>
<keyword evidence="1" id="KW-1133">Transmembrane helix</keyword>
<name>A0A1G6HDV3_9BURK</name>
<dbReference type="PANTHER" id="PTHR37314">
    <property type="entry name" value="SLR0142 PROTEIN"/>
    <property type="match status" value="1"/>
</dbReference>
<dbReference type="InterPro" id="IPR010699">
    <property type="entry name" value="DUF1275"/>
</dbReference>
<feature type="transmembrane region" description="Helical" evidence="1">
    <location>
        <begin position="108"/>
        <end position="129"/>
    </location>
</feature>
<organism evidence="2 3">
    <name type="scientific">Paraburkholderia lycopersici</name>
    <dbReference type="NCBI Taxonomy" id="416944"/>
    <lineage>
        <taxon>Bacteria</taxon>
        <taxon>Pseudomonadati</taxon>
        <taxon>Pseudomonadota</taxon>
        <taxon>Betaproteobacteria</taxon>
        <taxon>Burkholderiales</taxon>
        <taxon>Burkholderiaceae</taxon>
        <taxon>Paraburkholderia</taxon>
    </lineage>
</organism>